<accession>L1IRD6</accession>
<dbReference type="eggNOG" id="KOG3250">
    <property type="taxonomic scope" value="Eukaryota"/>
</dbReference>
<dbReference type="InterPro" id="IPR000717">
    <property type="entry name" value="PCI_dom"/>
</dbReference>
<dbReference type="EMBL" id="JH993045">
    <property type="protein sequence ID" value="EKX38821.1"/>
    <property type="molecule type" value="Genomic_DNA"/>
</dbReference>
<sequence length="260" mass="29024">MSEDSALEQYLIQAKNAKGRAAAILVEQAISNSYVFHFAELLEHENIIALAANAETKPWSDLLQIFAYGTYGDYVTNAGALPPLDESQKLKLKQLTIITLANQNKVIPYATLLQELDFKDTRSVEDCIIEGMYSGLFKGKLDQKKQEFQVQETAGRDCKPGKLQEMIAVLQAWVQAAENTSGQIRDKIKHAENCQEAELGRVKDFQNRVDEMKKTLQSVQGDLEGTQLSGHSESMEMDDVSRPKSRPKTKHPSGASNPRH</sequence>
<dbReference type="AlphaFoldDB" id="L1IRD6"/>
<protein>
    <recommendedName>
        <fullName evidence="4">PCI domain-containing protein</fullName>
    </recommendedName>
</protein>
<dbReference type="KEGG" id="gtt:GUITHDRAFT_115147"/>
<dbReference type="Proteomes" id="UP000011087">
    <property type="component" value="Unassembled WGS sequence"/>
</dbReference>
<evidence type="ECO:0000256" key="1">
    <source>
        <dbReference type="ARBA" id="ARBA00008482"/>
    </source>
</evidence>
<reference evidence="6" key="3">
    <citation type="submission" date="2015-06" db="UniProtKB">
        <authorList>
            <consortium name="EnsemblProtists"/>
        </authorList>
    </citation>
    <scope>IDENTIFICATION</scope>
</reference>
<dbReference type="SMART" id="SM00088">
    <property type="entry name" value="PINT"/>
    <property type="match status" value="1"/>
</dbReference>
<organism evidence="5">
    <name type="scientific">Guillardia theta (strain CCMP2712)</name>
    <name type="common">Cryptophyte</name>
    <dbReference type="NCBI Taxonomy" id="905079"/>
    <lineage>
        <taxon>Eukaryota</taxon>
        <taxon>Cryptophyceae</taxon>
        <taxon>Pyrenomonadales</taxon>
        <taxon>Geminigeraceae</taxon>
        <taxon>Guillardia</taxon>
    </lineage>
</organism>
<dbReference type="Pfam" id="PF01399">
    <property type="entry name" value="PCI"/>
    <property type="match status" value="1"/>
</dbReference>
<keyword evidence="2" id="KW-0736">Signalosome</keyword>
<dbReference type="OMA" id="GTYKQFR"/>
<keyword evidence="7" id="KW-1185">Reference proteome</keyword>
<dbReference type="PROSITE" id="PS50250">
    <property type="entry name" value="PCI"/>
    <property type="match status" value="1"/>
</dbReference>
<reference evidence="5 7" key="1">
    <citation type="journal article" date="2012" name="Nature">
        <title>Algal genomes reveal evolutionary mosaicism and the fate of nucleomorphs.</title>
        <authorList>
            <consortium name="DOE Joint Genome Institute"/>
            <person name="Curtis B.A."/>
            <person name="Tanifuji G."/>
            <person name="Burki F."/>
            <person name="Gruber A."/>
            <person name="Irimia M."/>
            <person name="Maruyama S."/>
            <person name="Arias M.C."/>
            <person name="Ball S.G."/>
            <person name="Gile G.H."/>
            <person name="Hirakawa Y."/>
            <person name="Hopkins J.F."/>
            <person name="Kuo A."/>
            <person name="Rensing S.A."/>
            <person name="Schmutz J."/>
            <person name="Symeonidi A."/>
            <person name="Elias M."/>
            <person name="Eveleigh R.J."/>
            <person name="Herman E.K."/>
            <person name="Klute M.J."/>
            <person name="Nakayama T."/>
            <person name="Obornik M."/>
            <person name="Reyes-Prieto A."/>
            <person name="Armbrust E.V."/>
            <person name="Aves S.J."/>
            <person name="Beiko R.G."/>
            <person name="Coutinho P."/>
            <person name="Dacks J.B."/>
            <person name="Durnford D.G."/>
            <person name="Fast N.M."/>
            <person name="Green B.R."/>
            <person name="Grisdale C.J."/>
            <person name="Hempel F."/>
            <person name="Henrissat B."/>
            <person name="Hoppner M.P."/>
            <person name="Ishida K."/>
            <person name="Kim E."/>
            <person name="Koreny L."/>
            <person name="Kroth P.G."/>
            <person name="Liu Y."/>
            <person name="Malik S.B."/>
            <person name="Maier U.G."/>
            <person name="McRose D."/>
            <person name="Mock T."/>
            <person name="Neilson J.A."/>
            <person name="Onodera N.T."/>
            <person name="Poole A.M."/>
            <person name="Pritham E.J."/>
            <person name="Richards T.A."/>
            <person name="Rocap G."/>
            <person name="Roy S.W."/>
            <person name="Sarai C."/>
            <person name="Schaack S."/>
            <person name="Shirato S."/>
            <person name="Slamovits C.H."/>
            <person name="Spencer D.F."/>
            <person name="Suzuki S."/>
            <person name="Worden A.Z."/>
            <person name="Zauner S."/>
            <person name="Barry K."/>
            <person name="Bell C."/>
            <person name="Bharti A.K."/>
            <person name="Crow J.A."/>
            <person name="Grimwood J."/>
            <person name="Kramer R."/>
            <person name="Lindquist E."/>
            <person name="Lucas S."/>
            <person name="Salamov A."/>
            <person name="McFadden G.I."/>
            <person name="Lane C.E."/>
            <person name="Keeling P.J."/>
            <person name="Gray M.W."/>
            <person name="Grigoriev I.V."/>
            <person name="Archibald J.M."/>
        </authorList>
    </citation>
    <scope>NUCLEOTIDE SEQUENCE</scope>
    <source>
        <strain evidence="5 7">CCMP2712</strain>
    </source>
</reference>
<gene>
    <name evidence="5" type="ORF">GUITHDRAFT_115147</name>
</gene>
<evidence type="ECO:0000313" key="5">
    <source>
        <dbReference type="EMBL" id="EKX38821.1"/>
    </source>
</evidence>
<dbReference type="HOGENOM" id="CLU_054426_2_1_1"/>
<name>L1IRD6_GUITC</name>
<evidence type="ECO:0000313" key="7">
    <source>
        <dbReference type="Proteomes" id="UP000011087"/>
    </source>
</evidence>
<dbReference type="OrthoDB" id="10265275at2759"/>
<dbReference type="PANTHER" id="PTHR15350">
    <property type="entry name" value="COP9 SIGNALOSOME COMPLEX SUBUNIT 7/DENDRITIC CELL PROTEIN GA17"/>
    <property type="match status" value="1"/>
</dbReference>
<evidence type="ECO:0000256" key="2">
    <source>
        <dbReference type="ARBA" id="ARBA00022790"/>
    </source>
</evidence>
<feature type="compositionally biased region" description="Polar residues" evidence="3">
    <location>
        <begin position="217"/>
        <end position="232"/>
    </location>
</feature>
<dbReference type="InterPro" id="IPR045237">
    <property type="entry name" value="COPS7/eIF3m"/>
</dbReference>
<dbReference type="RefSeq" id="XP_005825801.1">
    <property type="nucleotide sequence ID" value="XM_005825744.1"/>
</dbReference>
<evidence type="ECO:0000256" key="3">
    <source>
        <dbReference type="SAM" id="MobiDB-lite"/>
    </source>
</evidence>
<dbReference type="STRING" id="905079.L1IRD6"/>
<comment type="similarity">
    <text evidence="1">Belongs to the CSN7/EIF3M family. CSN7 subfamily.</text>
</comment>
<evidence type="ECO:0000313" key="6">
    <source>
        <dbReference type="EnsemblProtists" id="EKX38821"/>
    </source>
</evidence>
<feature type="domain" description="PCI" evidence="4">
    <location>
        <begin position="1"/>
        <end position="155"/>
    </location>
</feature>
<dbReference type="EnsemblProtists" id="EKX38821">
    <property type="protein sequence ID" value="EKX38821"/>
    <property type="gene ID" value="GUITHDRAFT_115147"/>
</dbReference>
<dbReference type="Pfam" id="PF22061">
    <property type="entry name" value="CSN7_HB_subdom"/>
    <property type="match status" value="1"/>
</dbReference>
<proteinExistence type="inferred from homology"/>
<evidence type="ECO:0000259" key="4">
    <source>
        <dbReference type="PROSITE" id="PS50250"/>
    </source>
</evidence>
<reference evidence="7" key="2">
    <citation type="submission" date="2012-11" db="EMBL/GenBank/DDBJ databases">
        <authorList>
            <person name="Kuo A."/>
            <person name="Curtis B.A."/>
            <person name="Tanifuji G."/>
            <person name="Burki F."/>
            <person name="Gruber A."/>
            <person name="Irimia M."/>
            <person name="Maruyama S."/>
            <person name="Arias M.C."/>
            <person name="Ball S.G."/>
            <person name="Gile G.H."/>
            <person name="Hirakawa Y."/>
            <person name="Hopkins J.F."/>
            <person name="Rensing S.A."/>
            <person name="Schmutz J."/>
            <person name="Symeonidi A."/>
            <person name="Elias M."/>
            <person name="Eveleigh R.J."/>
            <person name="Herman E.K."/>
            <person name="Klute M.J."/>
            <person name="Nakayama T."/>
            <person name="Obornik M."/>
            <person name="Reyes-Prieto A."/>
            <person name="Armbrust E.V."/>
            <person name="Aves S.J."/>
            <person name="Beiko R.G."/>
            <person name="Coutinho P."/>
            <person name="Dacks J.B."/>
            <person name="Durnford D.G."/>
            <person name="Fast N.M."/>
            <person name="Green B.R."/>
            <person name="Grisdale C."/>
            <person name="Hempe F."/>
            <person name="Henrissat B."/>
            <person name="Hoppner M.P."/>
            <person name="Ishida K.-I."/>
            <person name="Kim E."/>
            <person name="Koreny L."/>
            <person name="Kroth P.G."/>
            <person name="Liu Y."/>
            <person name="Malik S.-B."/>
            <person name="Maier U.G."/>
            <person name="McRose D."/>
            <person name="Mock T."/>
            <person name="Neilson J.A."/>
            <person name="Onodera N.T."/>
            <person name="Poole A.M."/>
            <person name="Pritham E.J."/>
            <person name="Richards T.A."/>
            <person name="Rocap G."/>
            <person name="Roy S.W."/>
            <person name="Sarai C."/>
            <person name="Schaack S."/>
            <person name="Shirato S."/>
            <person name="Slamovits C.H."/>
            <person name="Spencer D.F."/>
            <person name="Suzuki S."/>
            <person name="Worden A.Z."/>
            <person name="Zauner S."/>
            <person name="Barry K."/>
            <person name="Bell C."/>
            <person name="Bharti A.K."/>
            <person name="Crow J.A."/>
            <person name="Grimwood J."/>
            <person name="Kramer R."/>
            <person name="Lindquist E."/>
            <person name="Lucas S."/>
            <person name="Salamov A."/>
            <person name="McFadden G.I."/>
            <person name="Lane C.E."/>
            <person name="Keeling P.J."/>
            <person name="Gray M.W."/>
            <person name="Grigoriev I.V."/>
            <person name="Archibald J.M."/>
        </authorList>
    </citation>
    <scope>NUCLEOTIDE SEQUENCE</scope>
    <source>
        <strain evidence="7">CCMP2712</strain>
    </source>
</reference>
<feature type="region of interest" description="Disordered" evidence="3">
    <location>
        <begin position="217"/>
        <end position="260"/>
    </location>
</feature>
<dbReference type="GeneID" id="17295564"/>
<dbReference type="PANTHER" id="PTHR15350:SF5">
    <property type="entry name" value="COP9 SIGNALOSOME COMPLEX SUBUNIT 7"/>
    <property type="match status" value="1"/>
</dbReference>
<dbReference type="GO" id="GO:0008180">
    <property type="term" value="C:COP9 signalosome"/>
    <property type="evidence" value="ECO:0007669"/>
    <property type="project" value="UniProtKB-KW"/>
</dbReference>
<dbReference type="PaxDb" id="55529-EKX38821"/>